<proteinExistence type="predicted"/>
<organism evidence="2 3">
    <name type="scientific">Actinoplanes couchii</name>
    <dbReference type="NCBI Taxonomy" id="403638"/>
    <lineage>
        <taxon>Bacteria</taxon>
        <taxon>Bacillati</taxon>
        <taxon>Actinomycetota</taxon>
        <taxon>Actinomycetes</taxon>
        <taxon>Micromonosporales</taxon>
        <taxon>Micromonosporaceae</taxon>
        <taxon>Actinoplanes</taxon>
    </lineage>
</organism>
<name>A0ABQ3XJS2_9ACTN</name>
<accession>A0ABQ3XJS2</accession>
<feature type="region of interest" description="Disordered" evidence="1">
    <location>
        <begin position="70"/>
        <end position="117"/>
    </location>
</feature>
<reference evidence="2 3" key="1">
    <citation type="submission" date="2021-01" db="EMBL/GenBank/DDBJ databases">
        <title>Whole genome shotgun sequence of Actinoplanes couchii NBRC 106145.</title>
        <authorList>
            <person name="Komaki H."/>
            <person name="Tamura T."/>
        </authorList>
    </citation>
    <scope>NUCLEOTIDE SEQUENCE [LARGE SCALE GENOMIC DNA]</scope>
    <source>
        <strain evidence="2 3">NBRC 106145</strain>
    </source>
</reference>
<feature type="region of interest" description="Disordered" evidence="1">
    <location>
        <begin position="135"/>
        <end position="227"/>
    </location>
</feature>
<feature type="region of interest" description="Disordered" evidence="1">
    <location>
        <begin position="1"/>
        <end position="53"/>
    </location>
</feature>
<evidence type="ECO:0000313" key="2">
    <source>
        <dbReference type="EMBL" id="GID58752.1"/>
    </source>
</evidence>
<protein>
    <submittedName>
        <fullName evidence="2">Uncharacterized protein</fullName>
    </submittedName>
</protein>
<dbReference type="Proteomes" id="UP000612282">
    <property type="component" value="Unassembled WGS sequence"/>
</dbReference>
<dbReference type="EMBL" id="BOMG01000089">
    <property type="protein sequence ID" value="GID58752.1"/>
    <property type="molecule type" value="Genomic_DNA"/>
</dbReference>
<sequence>MGPDGVPNAGCEEPGDPAGSVPGPAGARSGNPPPSPRRDGNESAAGREASADESEDLAVCCIQLFCAGPAVNPLCPVEPVDVSGRSERLAPGTRTGWSPKAEKERPRPPSSGAVAPGVRVGSPLAVVLGAAKLDGVSAGEPPKEEPGGLAAGVRVGRPEAPNGDGACSPAPCGAAGGEKEAAGGGKDAAESEPEGAQAGCAPDDGAGVDPYGGGGVPGCPLEGETVP</sequence>
<evidence type="ECO:0000313" key="3">
    <source>
        <dbReference type="Proteomes" id="UP000612282"/>
    </source>
</evidence>
<evidence type="ECO:0000256" key="1">
    <source>
        <dbReference type="SAM" id="MobiDB-lite"/>
    </source>
</evidence>
<gene>
    <name evidence="2" type="ORF">Aco03nite_071560</name>
</gene>
<keyword evidence="3" id="KW-1185">Reference proteome</keyword>
<comment type="caution">
    <text evidence="2">The sequence shown here is derived from an EMBL/GenBank/DDBJ whole genome shotgun (WGS) entry which is preliminary data.</text>
</comment>